<reference evidence="2" key="1">
    <citation type="submission" date="2021-09" db="EMBL/GenBank/DDBJ databases">
        <title>A high-quality genome of the endoparasitic fungus Hirsutella rhossiliensis with a comparison of Hirsutella genomes reveals transposable elements contributing to genome size variation.</title>
        <authorList>
            <person name="Lin R."/>
            <person name="Jiao Y."/>
            <person name="Sun X."/>
            <person name="Ling J."/>
            <person name="Xie B."/>
            <person name="Cheng X."/>
        </authorList>
    </citation>
    <scope>NUCLEOTIDE SEQUENCE</scope>
    <source>
        <strain evidence="2">HR02</strain>
    </source>
</reference>
<evidence type="ECO:0000313" key="3">
    <source>
        <dbReference type="Proteomes" id="UP000824596"/>
    </source>
</evidence>
<dbReference type="AlphaFoldDB" id="A0A9P8SG06"/>
<name>A0A9P8SG06_9HYPO</name>
<organism evidence="2 3">
    <name type="scientific">Hirsutella rhossiliensis</name>
    <dbReference type="NCBI Taxonomy" id="111463"/>
    <lineage>
        <taxon>Eukaryota</taxon>
        <taxon>Fungi</taxon>
        <taxon>Dikarya</taxon>
        <taxon>Ascomycota</taxon>
        <taxon>Pezizomycotina</taxon>
        <taxon>Sordariomycetes</taxon>
        <taxon>Hypocreomycetidae</taxon>
        <taxon>Hypocreales</taxon>
        <taxon>Ophiocordycipitaceae</taxon>
        <taxon>Hirsutella</taxon>
    </lineage>
</organism>
<dbReference type="RefSeq" id="XP_044718986.1">
    <property type="nucleotide sequence ID" value="XM_044866022.1"/>
</dbReference>
<keyword evidence="3" id="KW-1185">Reference proteome</keyword>
<evidence type="ECO:0000256" key="1">
    <source>
        <dbReference type="SAM" id="MobiDB-lite"/>
    </source>
</evidence>
<dbReference type="EMBL" id="JAIZPD010000008">
    <property type="protein sequence ID" value="KAH0961473.1"/>
    <property type="molecule type" value="Genomic_DNA"/>
</dbReference>
<accession>A0A9P8SG06</accession>
<protein>
    <submittedName>
        <fullName evidence="2">Uncharacterized protein</fullName>
    </submittedName>
</protein>
<dbReference type="OrthoDB" id="4996232at2759"/>
<feature type="region of interest" description="Disordered" evidence="1">
    <location>
        <begin position="67"/>
        <end position="86"/>
    </location>
</feature>
<gene>
    <name evidence="2" type="ORF">HRG_07551</name>
</gene>
<dbReference type="GeneID" id="68356680"/>
<proteinExistence type="predicted"/>
<evidence type="ECO:0000313" key="2">
    <source>
        <dbReference type="EMBL" id="KAH0961473.1"/>
    </source>
</evidence>
<sequence length="128" mass="14005">MSHDADDGAKRAAEINEAMLGMPGYADDSLFFTVRYGERAKNTLRQCDWEEFQRTIDAITDLWIKAGGGGTQPEAGPPPDQRSARAAELRAHAISLIGDFPDLVRDFDRFTASCQAAMAAVTRSGLRK</sequence>
<dbReference type="Proteomes" id="UP000824596">
    <property type="component" value="Unassembled WGS sequence"/>
</dbReference>
<comment type="caution">
    <text evidence="2">The sequence shown here is derived from an EMBL/GenBank/DDBJ whole genome shotgun (WGS) entry which is preliminary data.</text>
</comment>